<dbReference type="EMBL" id="JANVFU010000003">
    <property type="protein sequence ID" value="KAJ3748065.1"/>
    <property type="molecule type" value="Genomic_DNA"/>
</dbReference>
<evidence type="ECO:0000313" key="6">
    <source>
        <dbReference type="Proteomes" id="UP001142393"/>
    </source>
</evidence>
<organism evidence="5 6">
    <name type="scientific">Lentinula detonsa</name>
    <dbReference type="NCBI Taxonomy" id="2804962"/>
    <lineage>
        <taxon>Eukaryota</taxon>
        <taxon>Fungi</taxon>
        <taxon>Dikarya</taxon>
        <taxon>Basidiomycota</taxon>
        <taxon>Agaricomycotina</taxon>
        <taxon>Agaricomycetes</taxon>
        <taxon>Agaricomycetidae</taxon>
        <taxon>Agaricales</taxon>
        <taxon>Marasmiineae</taxon>
        <taxon>Omphalotaceae</taxon>
        <taxon>Lentinula</taxon>
    </lineage>
</organism>
<evidence type="ECO:0000313" key="5">
    <source>
        <dbReference type="EMBL" id="KAJ3748065.1"/>
    </source>
</evidence>
<feature type="signal peptide" evidence="3">
    <location>
        <begin position="1"/>
        <end position="22"/>
    </location>
</feature>
<sequence>MLYQALTAVFCILSAFSALAAAQTASNASLLDPSLYKNVNVSRGLVYHYYYSPPSQVGRPTLLLLHGFPSTSYDWRHQVAFFQDEGYGLVVPDMLGYGGTAKPVDPEFYESSLISRDMVDLLDAENVNETIVIGHDWGSKIVGRLANYFPERFSAFAFFSLGYFPPAVLERSYAELNNITEQVFGYGIFGYWGFFSTEGADNIIESHLDSFFDVTFPADNIFWITDFAPPGALQAWLEANRSTAAGSYITPEERASQIDAMRDEGMTAALCWYEIMTSTIERDDDQGIPQENLTIKKPVFLGAALEDYVAVAATQIAAILQVSENTTTIQQYDSGHWVILEAKDQVNSDLLSWIENL</sequence>
<dbReference type="InterPro" id="IPR000639">
    <property type="entry name" value="Epox_hydrolase-like"/>
</dbReference>
<keyword evidence="3" id="KW-0732">Signal</keyword>
<dbReference type="InterPro" id="IPR000073">
    <property type="entry name" value="AB_hydrolase_1"/>
</dbReference>
<dbReference type="Proteomes" id="UP001142393">
    <property type="component" value="Unassembled WGS sequence"/>
</dbReference>
<gene>
    <name evidence="5" type="ORF">DFH05DRAFT_1482866</name>
</gene>
<feature type="chain" id="PRO_5040949847" evidence="3">
    <location>
        <begin position="23"/>
        <end position="357"/>
    </location>
</feature>
<evidence type="ECO:0000259" key="4">
    <source>
        <dbReference type="Pfam" id="PF00561"/>
    </source>
</evidence>
<feature type="domain" description="AB hydrolase-1" evidence="4">
    <location>
        <begin position="60"/>
        <end position="160"/>
    </location>
</feature>
<evidence type="ECO:0000256" key="2">
    <source>
        <dbReference type="ARBA" id="ARBA00038334"/>
    </source>
</evidence>
<evidence type="ECO:0000256" key="1">
    <source>
        <dbReference type="ARBA" id="ARBA00022801"/>
    </source>
</evidence>
<dbReference type="Pfam" id="PF00561">
    <property type="entry name" value="Abhydrolase_1"/>
    <property type="match status" value="1"/>
</dbReference>
<reference evidence="5 6" key="1">
    <citation type="journal article" date="2023" name="Proc. Natl. Acad. Sci. U.S.A.">
        <title>A global phylogenomic analysis of the shiitake genus Lentinula.</title>
        <authorList>
            <person name="Sierra-Patev S."/>
            <person name="Min B."/>
            <person name="Naranjo-Ortiz M."/>
            <person name="Looney B."/>
            <person name="Konkel Z."/>
            <person name="Slot J.C."/>
            <person name="Sakamoto Y."/>
            <person name="Steenwyk J.L."/>
            <person name="Rokas A."/>
            <person name="Carro J."/>
            <person name="Camarero S."/>
            <person name="Ferreira P."/>
            <person name="Molpeceres G."/>
            <person name="Ruiz-Duenas F.J."/>
            <person name="Serrano A."/>
            <person name="Henrissat B."/>
            <person name="Drula E."/>
            <person name="Hughes K.W."/>
            <person name="Mata J.L."/>
            <person name="Ishikawa N.K."/>
            <person name="Vargas-Isla R."/>
            <person name="Ushijima S."/>
            <person name="Smith C.A."/>
            <person name="Donoghue J."/>
            <person name="Ahrendt S."/>
            <person name="Andreopoulos W."/>
            <person name="He G."/>
            <person name="LaButti K."/>
            <person name="Lipzen A."/>
            <person name="Ng V."/>
            <person name="Riley R."/>
            <person name="Sandor L."/>
            <person name="Barry K."/>
            <person name="Martinez A.T."/>
            <person name="Xiao Y."/>
            <person name="Gibbons J.G."/>
            <person name="Terashima K."/>
            <person name="Grigoriev I.V."/>
            <person name="Hibbett D."/>
        </authorList>
    </citation>
    <scope>NUCLEOTIDE SEQUENCE [LARGE SCALE GENOMIC DNA]</scope>
    <source>
        <strain evidence="5 6">TFB7810</strain>
    </source>
</reference>
<dbReference type="GO" id="GO:0016787">
    <property type="term" value="F:hydrolase activity"/>
    <property type="evidence" value="ECO:0007669"/>
    <property type="project" value="UniProtKB-KW"/>
</dbReference>
<name>A0A9W8P6R2_9AGAR</name>
<dbReference type="AlphaFoldDB" id="A0A9W8P6R2"/>
<comment type="caution">
    <text evidence="5">The sequence shown here is derived from an EMBL/GenBank/DDBJ whole genome shotgun (WGS) entry which is preliminary data.</text>
</comment>
<keyword evidence="6" id="KW-1185">Reference proteome</keyword>
<evidence type="ECO:0000256" key="3">
    <source>
        <dbReference type="SAM" id="SignalP"/>
    </source>
</evidence>
<dbReference type="InterPro" id="IPR029058">
    <property type="entry name" value="AB_hydrolase_fold"/>
</dbReference>
<dbReference type="SUPFAM" id="SSF53474">
    <property type="entry name" value="alpha/beta-Hydrolases"/>
    <property type="match status" value="1"/>
</dbReference>
<dbReference type="Gene3D" id="3.40.50.1820">
    <property type="entry name" value="alpha/beta hydrolase"/>
    <property type="match status" value="1"/>
</dbReference>
<protein>
    <submittedName>
        <fullName evidence="5">Alpha/beta-hydrolase</fullName>
    </submittedName>
</protein>
<proteinExistence type="inferred from homology"/>
<comment type="similarity">
    <text evidence="2">Belongs to the AB hydrolase superfamily. Epoxide hydrolase family.</text>
</comment>
<dbReference type="PANTHER" id="PTHR43329">
    <property type="entry name" value="EPOXIDE HYDROLASE"/>
    <property type="match status" value="1"/>
</dbReference>
<dbReference type="PRINTS" id="PR00412">
    <property type="entry name" value="EPOXHYDRLASE"/>
</dbReference>
<accession>A0A9W8P6R2</accession>
<keyword evidence="1" id="KW-0378">Hydrolase</keyword>